<feature type="transmembrane region" description="Helical" evidence="7">
    <location>
        <begin position="111"/>
        <end position="131"/>
    </location>
</feature>
<keyword evidence="10" id="KW-1185">Reference proteome</keyword>
<evidence type="ECO:0000259" key="8">
    <source>
        <dbReference type="PROSITE" id="PS50928"/>
    </source>
</evidence>
<evidence type="ECO:0000256" key="7">
    <source>
        <dbReference type="RuleBase" id="RU363032"/>
    </source>
</evidence>
<dbReference type="EMBL" id="WJXB01000002">
    <property type="protein sequence ID" value="MRN52833.1"/>
    <property type="molecule type" value="Genomic_DNA"/>
</dbReference>
<dbReference type="PANTHER" id="PTHR43744">
    <property type="entry name" value="ABC TRANSPORTER PERMEASE PROTEIN MG189-RELATED-RELATED"/>
    <property type="match status" value="1"/>
</dbReference>
<accession>A0A7X2H510</accession>
<comment type="similarity">
    <text evidence="7">Belongs to the binding-protein-dependent transport system permease family.</text>
</comment>
<dbReference type="Pfam" id="PF00528">
    <property type="entry name" value="BPD_transp_1"/>
    <property type="match status" value="1"/>
</dbReference>
<reference evidence="9 10" key="1">
    <citation type="submission" date="2019-11" db="EMBL/GenBank/DDBJ databases">
        <title>Paenibacillus monticola sp. nov., a novel PGPR strain isolated from mountain sample in China.</title>
        <authorList>
            <person name="Zhao Q."/>
            <person name="Li H.-P."/>
            <person name="Zhang J.-L."/>
        </authorList>
    </citation>
    <scope>NUCLEOTIDE SEQUENCE [LARGE SCALE GENOMIC DNA]</scope>
    <source>
        <strain evidence="9 10">LC-T2</strain>
    </source>
</reference>
<dbReference type="GO" id="GO:0005886">
    <property type="term" value="C:plasma membrane"/>
    <property type="evidence" value="ECO:0007669"/>
    <property type="project" value="UniProtKB-SubCell"/>
</dbReference>
<feature type="transmembrane region" description="Helical" evidence="7">
    <location>
        <begin position="184"/>
        <end position="207"/>
    </location>
</feature>
<keyword evidence="5 7" id="KW-1133">Transmembrane helix</keyword>
<evidence type="ECO:0000313" key="10">
    <source>
        <dbReference type="Proteomes" id="UP000463051"/>
    </source>
</evidence>
<evidence type="ECO:0000256" key="5">
    <source>
        <dbReference type="ARBA" id="ARBA00022989"/>
    </source>
</evidence>
<name>A0A7X2H510_9BACL</name>
<keyword evidence="6 7" id="KW-0472">Membrane</keyword>
<dbReference type="GO" id="GO:0055085">
    <property type="term" value="P:transmembrane transport"/>
    <property type="evidence" value="ECO:0007669"/>
    <property type="project" value="InterPro"/>
</dbReference>
<comment type="subcellular location">
    <subcellularLocation>
        <location evidence="1 7">Cell membrane</location>
        <topology evidence="1 7">Multi-pass membrane protein</topology>
    </subcellularLocation>
</comment>
<feature type="transmembrane region" description="Helical" evidence="7">
    <location>
        <begin position="242"/>
        <end position="263"/>
    </location>
</feature>
<dbReference type="SUPFAM" id="SSF161098">
    <property type="entry name" value="MetI-like"/>
    <property type="match status" value="1"/>
</dbReference>
<evidence type="ECO:0000256" key="6">
    <source>
        <dbReference type="ARBA" id="ARBA00023136"/>
    </source>
</evidence>
<evidence type="ECO:0000256" key="4">
    <source>
        <dbReference type="ARBA" id="ARBA00022692"/>
    </source>
</evidence>
<feature type="transmembrane region" description="Helical" evidence="7">
    <location>
        <begin position="143"/>
        <end position="163"/>
    </location>
</feature>
<dbReference type="CDD" id="cd06261">
    <property type="entry name" value="TM_PBP2"/>
    <property type="match status" value="1"/>
</dbReference>
<evidence type="ECO:0000313" key="9">
    <source>
        <dbReference type="EMBL" id="MRN52833.1"/>
    </source>
</evidence>
<comment type="caution">
    <text evidence="9">The sequence shown here is derived from an EMBL/GenBank/DDBJ whole genome shotgun (WGS) entry which is preliminary data.</text>
</comment>
<keyword evidence="3" id="KW-1003">Cell membrane</keyword>
<dbReference type="AlphaFoldDB" id="A0A7X2H510"/>
<evidence type="ECO:0000256" key="1">
    <source>
        <dbReference type="ARBA" id="ARBA00004651"/>
    </source>
</evidence>
<evidence type="ECO:0000256" key="2">
    <source>
        <dbReference type="ARBA" id="ARBA00022448"/>
    </source>
</evidence>
<dbReference type="InterPro" id="IPR035906">
    <property type="entry name" value="MetI-like_sf"/>
</dbReference>
<dbReference type="Proteomes" id="UP000463051">
    <property type="component" value="Unassembled WGS sequence"/>
</dbReference>
<protein>
    <submittedName>
        <fullName evidence="9">ABC transporter permease subunit</fullName>
    </submittedName>
</protein>
<feature type="transmembrane region" description="Helical" evidence="7">
    <location>
        <begin position="12"/>
        <end position="33"/>
    </location>
</feature>
<keyword evidence="4 7" id="KW-0812">Transmembrane</keyword>
<organism evidence="9 10">
    <name type="scientific">Paenibacillus monticola</name>
    <dbReference type="NCBI Taxonomy" id="2666075"/>
    <lineage>
        <taxon>Bacteria</taxon>
        <taxon>Bacillati</taxon>
        <taxon>Bacillota</taxon>
        <taxon>Bacilli</taxon>
        <taxon>Bacillales</taxon>
        <taxon>Paenibacillaceae</taxon>
        <taxon>Paenibacillus</taxon>
    </lineage>
</organism>
<dbReference type="PROSITE" id="PS50928">
    <property type="entry name" value="ABC_TM1"/>
    <property type="match status" value="1"/>
</dbReference>
<sequence>MTKRKLKTGNVILTILFAVISLFFLLPLIWMLSAASKTEQDVWTFPIQWIPEHWNFINNFKTVWMGDISFGLFYLNSIKIAVISTLATIVISAMAGYALSKLNFKGRGMVFTLMLAFMMIPEQATLVPRYIMIKELGLYDSHAALILMGMFSSYFTFLLRQFMVGIHNDLLEAAELDGAGFLRIFWSVVLPLSQPILATVGIIKFIWTWNDYQGPLIMLNSTKLYTIPLGMQFFKEEFGTQISVMMMASVAAIVPLLVLFLALQKQVIEGIAIGGVKG</sequence>
<gene>
    <name evidence="9" type="ORF">GJB61_07450</name>
</gene>
<dbReference type="InterPro" id="IPR000515">
    <property type="entry name" value="MetI-like"/>
</dbReference>
<evidence type="ECO:0000256" key="3">
    <source>
        <dbReference type="ARBA" id="ARBA00022475"/>
    </source>
</evidence>
<proteinExistence type="inferred from homology"/>
<dbReference type="PANTHER" id="PTHR43744:SF12">
    <property type="entry name" value="ABC TRANSPORTER PERMEASE PROTEIN MG189-RELATED"/>
    <property type="match status" value="1"/>
</dbReference>
<dbReference type="RefSeq" id="WP_154117836.1">
    <property type="nucleotide sequence ID" value="NZ_WJXB01000002.1"/>
</dbReference>
<dbReference type="Gene3D" id="1.10.3720.10">
    <property type="entry name" value="MetI-like"/>
    <property type="match status" value="1"/>
</dbReference>
<keyword evidence="2 7" id="KW-0813">Transport</keyword>
<feature type="domain" description="ABC transmembrane type-1" evidence="8">
    <location>
        <begin position="74"/>
        <end position="263"/>
    </location>
</feature>